<dbReference type="Proteomes" id="UP000244811">
    <property type="component" value="Chromosome 3"/>
</dbReference>
<sequence length="806" mass="87321">MAADKEIKIETRTTSSLYIGGYASLGGVGPIIVNVAGGKHWDPLSKAFKKYTHTIIYSTGGVVRYNESDYNINVVVPSTVRDGGPTKFTYKNPNQQVQDVEVYFWSNAKPSNHAPLILGFVYKGDGSKCYYTWSYLKGKTLSGVLDTEKAISDKDLVTGLLEELGNTVHIRKNKHVIRIDEKPTGGKELKYPESAYFTKRSCKSSINRQVTVKEEKVYVNDKSVGLGTKVLGGYVSYVHTVPGCNFEELDDEFSEEEVGGLNNCGVDGLYVSYGNNSRFFQAESGSGGRKITSVTVYFDTSDRDKKLLLIKFTLSLGTEYEYKYYDFVNDLKKEKVKKKWATKAKILSGLQTISDIGGGDSNLKKRLTEEKERLRQSIAFKQDKGSNSSNVNVTTKGPDPFSEGQGVGRIKFQKVTMTPNTKDDDLPNTRSVGPWYVYSDYLFTNQKGQKIDDNANIDEGKSTRDYKYTALFLEFVPGSGRGSSTETKTYIRRGNREGTKWVKADDINIGTGDDGDRSLLSLLKEEWEKLRPMIEFVKDDGRSGYENQNITTTGLQNVVDQGEGNETFKKVTMTPSTNDAKNGPWTVYSSKLIDGGSNEKIEPEDVLDGIYTSGDSNKYQSISVYYYVIGGSKALLVEFDPGGCGRRKYFKRTGKGGTQWAKTDRGDSIGSGGTVKAQELTQIKTAAFDTVAREAASITTISSGNSGTCSSSPADGGGNNLGGNDRVGASSLPGPSGPSSTNTSSNSSPGGANEIQAHSSTDSSIPNASGPAGIATGVVGVGVGAGYAVYKNLEAVSGLIGRIAGK</sequence>
<feature type="compositionally biased region" description="Low complexity" evidence="1">
    <location>
        <begin position="730"/>
        <end position="751"/>
    </location>
</feature>
<dbReference type="AlphaFoldDB" id="A0A976MBR3"/>
<feature type="compositionally biased region" description="Polar residues" evidence="1">
    <location>
        <begin position="756"/>
        <end position="767"/>
    </location>
</feature>
<evidence type="ECO:0000313" key="3">
    <source>
        <dbReference type="Proteomes" id="UP000244811"/>
    </source>
</evidence>
<feature type="compositionally biased region" description="Polar residues" evidence="1">
    <location>
        <begin position="385"/>
        <end position="395"/>
    </location>
</feature>
<protein>
    <submittedName>
        <fullName evidence="2">Uncharacterized protein</fullName>
    </submittedName>
</protein>
<proteinExistence type="predicted"/>
<dbReference type="EMBL" id="CP056070">
    <property type="protein sequence ID" value="UKK01429.2"/>
    <property type="molecule type" value="Genomic_DNA"/>
</dbReference>
<feature type="region of interest" description="Disordered" evidence="1">
    <location>
        <begin position="378"/>
        <end position="405"/>
    </location>
</feature>
<name>A0A976MBR3_THEOR</name>
<evidence type="ECO:0000256" key="1">
    <source>
        <dbReference type="SAM" id="MobiDB-lite"/>
    </source>
</evidence>
<feature type="region of interest" description="Disordered" evidence="1">
    <location>
        <begin position="654"/>
        <end position="673"/>
    </location>
</feature>
<gene>
    <name evidence="2" type="ORF">MACK_002243</name>
</gene>
<feature type="region of interest" description="Disordered" evidence="1">
    <location>
        <begin position="701"/>
        <end position="768"/>
    </location>
</feature>
<accession>A0A976MBR3</accession>
<evidence type="ECO:0000313" key="2">
    <source>
        <dbReference type="EMBL" id="UKK01429.2"/>
    </source>
</evidence>
<reference evidence="2" key="1">
    <citation type="submission" date="2022-07" db="EMBL/GenBank/DDBJ databases">
        <title>Evaluation of T. orientalis genome assembly methods using nanopore sequencing and analysis of variation between genomes.</title>
        <authorList>
            <person name="Yam J."/>
            <person name="Micallef M.L."/>
            <person name="Liu M."/>
            <person name="Djordjevic S.P."/>
            <person name="Bogema D.R."/>
            <person name="Jenkins C."/>
        </authorList>
    </citation>
    <scope>NUCLEOTIDE SEQUENCE</scope>
    <source>
        <strain evidence="2">Goon Nure</strain>
    </source>
</reference>
<feature type="compositionally biased region" description="Low complexity" evidence="1">
    <location>
        <begin position="701"/>
        <end position="712"/>
    </location>
</feature>
<organism evidence="2 3">
    <name type="scientific">Theileria orientalis</name>
    <dbReference type="NCBI Taxonomy" id="68886"/>
    <lineage>
        <taxon>Eukaryota</taxon>
        <taxon>Sar</taxon>
        <taxon>Alveolata</taxon>
        <taxon>Apicomplexa</taxon>
        <taxon>Aconoidasida</taxon>
        <taxon>Piroplasmida</taxon>
        <taxon>Theileriidae</taxon>
        <taxon>Theileria</taxon>
    </lineage>
</organism>